<evidence type="ECO:0000313" key="2">
    <source>
        <dbReference type="Proteomes" id="UP000318571"/>
    </source>
</evidence>
<dbReference type="EMBL" id="VCGU01000005">
    <property type="protein sequence ID" value="TRY74495.1"/>
    <property type="molecule type" value="Genomic_DNA"/>
</dbReference>
<organism evidence="1 2">
    <name type="scientific">Tigriopus californicus</name>
    <name type="common">Marine copepod</name>
    <dbReference type="NCBI Taxonomy" id="6832"/>
    <lineage>
        <taxon>Eukaryota</taxon>
        <taxon>Metazoa</taxon>
        <taxon>Ecdysozoa</taxon>
        <taxon>Arthropoda</taxon>
        <taxon>Crustacea</taxon>
        <taxon>Multicrustacea</taxon>
        <taxon>Hexanauplia</taxon>
        <taxon>Copepoda</taxon>
        <taxon>Harpacticoida</taxon>
        <taxon>Harpacticidae</taxon>
        <taxon>Tigriopus</taxon>
    </lineage>
</organism>
<gene>
    <name evidence="1" type="ORF">TCAL_15651</name>
</gene>
<name>A0A553P9X8_TIGCA</name>
<protein>
    <submittedName>
        <fullName evidence="1">Uncharacterized protein</fullName>
    </submittedName>
</protein>
<reference evidence="1 2" key="1">
    <citation type="journal article" date="2018" name="Nat. Ecol. Evol.">
        <title>Genomic signatures of mitonuclear coevolution across populations of Tigriopus californicus.</title>
        <authorList>
            <person name="Barreto F.S."/>
            <person name="Watson E.T."/>
            <person name="Lima T.G."/>
            <person name="Willett C.S."/>
            <person name="Edmands S."/>
            <person name="Li W."/>
            <person name="Burton R.S."/>
        </authorList>
    </citation>
    <scope>NUCLEOTIDE SEQUENCE [LARGE SCALE GENOMIC DNA]</scope>
    <source>
        <strain evidence="1 2">San Diego</strain>
    </source>
</reference>
<dbReference type="Proteomes" id="UP000318571">
    <property type="component" value="Chromosome 2"/>
</dbReference>
<dbReference type="AlphaFoldDB" id="A0A553P9X8"/>
<sequence length="338" mass="38289">MHNSLIWLFAKGAMKTLPCGMFGLAKDIRLAKLWGSTPPTHHNLDRVSRLLDKGAKIVNGVINTTLVEITHAADHEITMARECNDNGFEMVQDFKGDDLYSQHALKREPQAVFWRTLIPSVAFKRPRSGISSPCSDAGSVEVRSWARKTPLLRVETWNLSLLWPARSMAAGLSCPKSYFEATMRVFSSITPDHNSNNFSLSECGTSAAKVCVAGHIHSPEFRKFWFELLQISHFLRDFLICGYRIPLFQFPPSVHLPNNLSAHTSENVAFIEKSLHQGLRDGLFVEDAKPPHLFLPIQVVERSGKKKRFVIDASRSLNNYIRKRKHHESGRQQVDSRF</sequence>
<keyword evidence="2" id="KW-1185">Reference proteome</keyword>
<evidence type="ECO:0000313" key="1">
    <source>
        <dbReference type="EMBL" id="TRY74495.1"/>
    </source>
</evidence>
<comment type="caution">
    <text evidence="1">The sequence shown here is derived from an EMBL/GenBank/DDBJ whole genome shotgun (WGS) entry which is preliminary data.</text>
</comment>
<proteinExistence type="predicted"/>
<accession>A0A553P9X8</accession>